<evidence type="ECO:0000259" key="1">
    <source>
        <dbReference type="Pfam" id="PF01636"/>
    </source>
</evidence>
<evidence type="ECO:0000313" key="3">
    <source>
        <dbReference type="Proteomes" id="UP000799436"/>
    </source>
</evidence>
<dbReference type="InterPro" id="IPR011009">
    <property type="entry name" value="Kinase-like_dom_sf"/>
</dbReference>
<dbReference type="InterPro" id="IPR051678">
    <property type="entry name" value="AGP_Transferase"/>
</dbReference>
<reference evidence="2" key="1">
    <citation type="journal article" date="2020" name="Stud. Mycol.">
        <title>101 Dothideomycetes genomes: a test case for predicting lifestyles and emergence of pathogens.</title>
        <authorList>
            <person name="Haridas S."/>
            <person name="Albert R."/>
            <person name="Binder M."/>
            <person name="Bloem J."/>
            <person name="Labutti K."/>
            <person name="Salamov A."/>
            <person name="Andreopoulos B."/>
            <person name="Baker S."/>
            <person name="Barry K."/>
            <person name="Bills G."/>
            <person name="Bluhm B."/>
            <person name="Cannon C."/>
            <person name="Castanera R."/>
            <person name="Culley D."/>
            <person name="Daum C."/>
            <person name="Ezra D."/>
            <person name="Gonzalez J."/>
            <person name="Henrissat B."/>
            <person name="Kuo A."/>
            <person name="Liang C."/>
            <person name="Lipzen A."/>
            <person name="Lutzoni F."/>
            <person name="Magnuson J."/>
            <person name="Mondo S."/>
            <person name="Nolan M."/>
            <person name="Ohm R."/>
            <person name="Pangilinan J."/>
            <person name="Park H.-J."/>
            <person name="Ramirez L."/>
            <person name="Alfaro M."/>
            <person name="Sun H."/>
            <person name="Tritt A."/>
            <person name="Yoshinaga Y."/>
            <person name="Zwiers L.-H."/>
            <person name="Turgeon B."/>
            <person name="Goodwin S."/>
            <person name="Spatafora J."/>
            <person name="Crous P."/>
            <person name="Grigoriev I."/>
        </authorList>
    </citation>
    <scope>NUCLEOTIDE SEQUENCE</scope>
    <source>
        <strain evidence="2">CBS 116005</strain>
    </source>
</reference>
<dbReference type="CDD" id="cd05120">
    <property type="entry name" value="APH_ChoK_like"/>
    <property type="match status" value="1"/>
</dbReference>
<dbReference type="OrthoDB" id="2906425at2759"/>
<feature type="domain" description="Aminoglycoside phosphotransferase" evidence="1">
    <location>
        <begin position="29"/>
        <end position="206"/>
    </location>
</feature>
<keyword evidence="3" id="KW-1185">Reference proteome</keyword>
<sequence>MPRVYHAPGIYTVDKTNQVLKAGSSVKLSEAEAMRFVSRTTTVPVPRVHESYILGRNGYIFMDHVPGRPLSHVWEHLSTVHRSSLVSQLRHIVQEWGSLRGDFFGALWEKPSKDVFFIHLPFKNVEISYGPFRNRQEYNKGLIDALHNSRPEGILDDLDQHVAEQLLRLTDNTKVFSHGDLHPGNILVDEQINRITGIVDWEGAGFSVGGREYFEAKSRARDPAWSTALDEIFDEDERKHYELFKQLNQALTRYTCV</sequence>
<dbReference type="PANTHER" id="PTHR21310">
    <property type="entry name" value="AMINOGLYCOSIDE PHOSPHOTRANSFERASE-RELATED-RELATED"/>
    <property type="match status" value="1"/>
</dbReference>
<dbReference type="Gene3D" id="3.90.1200.10">
    <property type="match status" value="1"/>
</dbReference>
<gene>
    <name evidence="2" type="ORF">EJ03DRAFT_279920</name>
</gene>
<proteinExistence type="predicted"/>
<evidence type="ECO:0000313" key="2">
    <source>
        <dbReference type="EMBL" id="KAF2765511.1"/>
    </source>
</evidence>
<dbReference type="Proteomes" id="UP000799436">
    <property type="component" value="Unassembled WGS sequence"/>
</dbReference>
<dbReference type="AlphaFoldDB" id="A0A6G1KXY8"/>
<dbReference type="PANTHER" id="PTHR21310:SF15">
    <property type="entry name" value="AMINOGLYCOSIDE PHOSPHOTRANSFERASE DOMAIN-CONTAINING PROTEIN"/>
    <property type="match status" value="1"/>
</dbReference>
<protein>
    <submittedName>
        <fullName evidence="2">Kinase-like protein</fullName>
    </submittedName>
</protein>
<dbReference type="GO" id="GO:0016301">
    <property type="term" value="F:kinase activity"/>
    <property type="evidence" value="ECO:0007669"/>
    <property type="project" value="UniProtKB-KW"/>
</dbReference>
<keyword evidence="2" id="KW-0418">Kinase</keyword>
<organism evidence="2 3">
    <name type="scientific">Teratosphaeria nubilosa</name>
    <dbReference type="NCBI Taxonomy" id="161662"/>
    <lineage>
        <taxon>Eukaryota</taxon>
        <taxon>Fungi</taxon>
        <taxon>Dikarya</taxon>
        <taxon>Ascomycota</taxon>
        <taxon>Pezizomycotina</taxon>
        <taxon>Dothideomycetes</taxon>
        <taxon>Dothideomycetidae</taxon>
        <taxon>Mycosphaerellales</taxon>
        <taxon>Teratosphaeriaceae</taxon>
        <taxon>Teratosphaeria</taxon>
    </lineage>
</organism>
<dbReference type="InterPro" id="IPR002575">
    <property type="entry name" value="Aminoglycoside_PTrfase"/>
</dbReference>
<name>A0A6G1KXY8_9PEZI</name>
<dbReference type="SUPFAM" id="SSF56112">
    <property type="entry name" value="Protein kinase-like (PK-like)"/>
    <property type="match status" value="1"/>
</dbReference>
<dbReference type="Pfam" id="PF01636">
    <property type="entry name" value="APH"/>
    <property type="match status" value="1"/>
</dbReference>
<accession>A0A6G1KXY8</accession>
<keyword evidence="2" id="KW-0808">Transferase</keyword>
<dbReference type="EMBL" id="ML995890">
    <property type="protein sequence ID" value="KAF2765511.1"/>
    <property type="molecule type" value="Genomic_DNA"/>
</dbReference>